<dbReference type="Proteomes" id="UP001168128">
    <property type="component" value="Unassembled WGS sequence"/>
</dbReference>
<gene>
    <name evidence="1" type="ORF">QWT87_13725</name>
</gene>
<comment type="caution">
    <text evidence="1">The sequence shown here is derived from an EMBL/GenBank/DDBJ whole genome shotgun (WGS) entry which is preliminary data.</text>
</comment>
<reference evidence="1" key="1">
    <citation type="submission" date="2023-07" db="EMBL/GenBank/DDBJ databases">
        <title>AMR profile of multidrug- resistance Chryseobacterium gambrini related strain.</title>
        <authorList>
            <person name="Kirdat K."/>
            <person name="Bhatt A."/>
            <person name="Kuyare S."/>
            <person name="Yadav A."/>
        </authorList>
    </citation>
    <scope>NUCLEOTIDE SEQUENCE</scope>
    <source>
        <strain evidence="1">APV-1</strain>
    </source>
</reference>
<accession>A0ABT8U4H4</accession>
<keyword evidence="2" id="KW-1185">Reference proteome</keyword>
<organism evidence="1 2">
    <name type="scientific">Chryseobacterium urinae</name>
    <dbReference type="NCBI Taxonomy" id="3058400"/>
    <lineage>
        <taxon>Bacteria</taxon>
        <taxon>Pseudomonadati</taxon>
        <taxon>Bacteroidota</taxon>
        <taxon>Flavobacteriia</taxon>
        <taxon>Flavobacteriales</taxon>
        <taxon>Weeksellaceae</taxon>
        <taxon>Chryseobacterium group</taxon>
        <taxon>Chryseobacterium</taxon>
    </lineage>
</organism>
<protein>
    <submittedName>
        <fullName evidence="1">Uncharacterized protein</fullName>
    </submittedName>
</protein>
<dbReference type="EMBL" id="JAULSJ010000021">
    <property type="protein sequence ID" value="MDO3425955.1"/>
    <property type="molecule type" value="Genomic_DNA"/>
</dbReference>
<proteinExistence type="predicted"/>
<name>A0ABT8U4H4_9FLAO</name>
<dbReference type="RefSeq" id="WP_302716544.1">
    <property type="nucleotide sequence ID" value="NZ_JAULSJ010000021.1"/>
</dbReference>
<evidence type="ECO:0000313" key="2">
    <source>
        <dbReference type="Proteomes" id="UP001168128"/>
    </source>
</evidence>
<sequence length="98" mass="11011">MSQLLLEVVQTSITFLEKSRATPDDNILVSGILNVTKNPVLLRDTENGYRIGQMKLLLETYNEELLNGSILDAKSKSIVNNLYEELIGILKSYIPVED</sequence>
<evidence type="ECO:0000313" key="1">
    <source>
        <dbReference type="EMBL" id="MDO3425955.1"/>
    </source>
</evidence>